<dbReference type="GO" id="GO:0003723">
    <property type="term" value="F:RNA binding"/>
    <property type="evidence" value="ECO:0007669"/>
    <property type="project" value="InterPro"/>
</dbReference>
<accession>A0A075V223</accession>
<dbReference type="InterPro" id="IPR005561">
    <property type="entry name" value="ANTAR"/>
</dbReference>
<dbReference type="Proteomes" id="UP000028492">
    <property type="component" value="Chromosome"/>
</dbReference>
<name>A0A075V223_9PSEU</name>
<evidence type="ECO:0000259" key="3">
    <source>
        <dbReference type="SMART" id="SM01012"/>
    </source>
</evidence>
<dbReference type="Gene3D" id="1.10.10.10">
    <property type="entry name" value="Winged helix-like DNA-binding domain superfamily/Winged helix DNA-binding domain"/>
    <property type="match status" value="1"/>
</dbReference>
<dbReference type="Gene3D" id="3.30.450.40">
    <property type="match status" value="1"/>
</dbReference>
<proteinExistence type="predicted"/>
<dbReference type="Pfam" id="PF03861">
    <property type="entry name" value="ANTAR"/>
    <property type="match status" value="1"/>
</dbReference>
<dbReference type="eggNOG" id="COG2203">
    <property type="taxonomic scope" value="Bacteria"/>
</dbReference>
<dbReference type="AlphaFoldDB" id="A0A075V223"/>
<evidence type="ECO:0000256" key="1">
    <source>
        <dbReference type="ARBA" id="ARBA00023015"/>
    </source>
</evidence>
<dbReference type="HOGENOM" id="CLU_074354_1_0_11"/>
<dbReference type="EMBL" id="CP008953">
    <property type="protein sequence ID" value="AIG80537.1"/>
    <property type="molecule type" value="Genomic_DNA"/>
</dbReference>
<evidence type="ECO:0000256" key="2">
    <source>
        <dbReference type="ARBA" id="ARBA00023163"/>
    </source>
</evidence>
<gene>
    <name evidence="4" type="ORF">AJAP_38765</name>
</gene>
<keyword evidence="5" id="KW-1185">Reference proteome</keyword>
<dbReference type="STRING" id="208439.AJAP_38765"/>
<evidence type="ECO:0000313" key="5">
    <source>
        <dbReference type="Proteomes" id="UP000028492"/>
    </source>
</evidence>
<protein>
    <recommendedName>
        <fullName evidence="3">ANTAR domain-containing protein</fullName>
    </recommendedName>
</protein>
<organism evidence="4 5">
    <name type="scientific">Amycolatopsis japonica</name>
    <dbReference type="NCBI Taxonomy" id="208439"/>
    <lineage>
        <taxon>Bacteria</taxon>
        <taxon>Bacillati</taxon>
        <taxon>Actinomycetota</taxon>
        <taxon>Actinomycetes</taxon>
        <taxon>Pseudonocardiales</taxon>
        <taxon>Pseudonocardiaceae</taxon>
        <taxon>Amycolatopsis</taxon>
        <taxon>Amycolatopsis japonica group</taxon>
    </lineage>
</organism>
<dbReference type="SUPFAM" id="SSF55781">
    <property type="entry name" value="GAF domain-like"/>
    <property type="match status" value="1"/>
</dbReference>
<dbReference type="KEGG" id="aja:AJAP_38765"/>
<dbReference type="InterPro" id="IPR029016">
    <property type="entry name" value="GAF-like_dom_sf"/>
</dbReference>
<sequence>MTFPRHDRAALVWSKMRFLASETDSAVTVEHACVVCGEVLEAAGAGLTLATGTGLPEPVFATDARSRELEELQFTLGEGPALDVSRSGMLVVVTDVTSSEATLRWPMFAPEAIDSGVKSIIAVPVQVGAITLGAVGCYREFAGLPSKEGLAKALVCAEAVITLALADTGEPVLGELIDREFTEHRARVYQAAGVVSAQLEIGLPDALARLRAYAYLNDRKLDEVAEDVVRRRVTFRPES</sequence>
<keyword evidence="1" id="KW-0805">Transcription regulation</keyword>
<dbReference type="InterPro" id="IPR036388">
    <property type="entry name" value="WH-like_DNA-bd_sf"/>
</dbReference>
<evidence type="ECO:0000313" key="4">
    <source>
        <dbReference type="EMBL" id="AIG80537.1"/>
    </source>
</evidence>
<dbReference type="SMART" id="SM01012">
    <property type="entry name" value="ANTAR"/>
    <property type="match status" value="1"/>
</dbReference>
<keyword evidence="2" id="KW-0804">Transcription</keyword>
<feature type="domain" description="ANTAR" evidence="3">
    <location>
        <begin position="157"/>
        <end position="229"/>
    </location>
</feature>
<reference evidence="4 5" key="1">
    <citation type="journal article" date="2014" name="J. Biotechnol.">
        <title>Complete genome sequence of the actinobacterium Amycolatopsis japonica MG417-CF17(T) (=DSM 44213T) producing (S,S)-N,N'-ethylenediaminedisuccinic acid.</title>
        <authorList>
            <person name="Stegmann E."/>
            <person name="Albersmeier A."/>
            <person name="Spohn M."/>
            <person name="Gert H."/>
            <person name="Weber T."/>
            <person name="Wohlleben W."/>
            <person name="Kalinowski J."/>
            <person name="Ruckert C."/>
        </authorList>
    </citation>
    <scope>NUCLEOTIDE SEQUENCE [LARGE SCALE GENOMIC DNA]</scope>
    <source>
        <strain evidence="5">MG417-CF17 (DSM 44213)</strain>
    </source>
</reference>